<evidence type="ECO:0000313" key="2">
    <source>
        <dbReference type="EMBL" id="MBB4237314.1"/>
    </source>
</evidence>
<dbReference type="Proteomes" id="UP000540909">
    <property type="component" value="Unassembled WGS sequence"/>
</dbReference>
<proteinExistence type="predicted"/>
<reference evidence="2 3" key="1">
    <citation type="submission" date="2020-08" db="EMBL/GenBank/DDBJ databases">
        <title>Genomic Encyclopedia of Type Strains, Phase IV (KMG-V): Genome sequencing to study the core and pangenomes of soil and plant-associated prokaryotes.</title>
        <authorList>
            <person name="Whitman W."/>
        </authorList>
    </citation>
    <scope>NUCLEOTIDE SEQUENCE [LARGE SCALE GENOMIC DNA]</scope>
    <source>
        <strain evidence="2 3">SEMIA 4089</strain>
    </source>
</reference>
<organism evidence="2 3">
    <name type="scientific">Rhizobium esperanzae</name>
    <dbReference type="NCBI Taxonomy" id="1967781"/>
    <lineage>
        <taxon>Bacteria</taxon>
        <taxon>Pseudomonadati</taxon>
        <taxon>Pseudomonadota</taxon>
        <taxon>Alphaproteobacteria</taxon>
        <taxon>Hyphomicrobiales</taxon>
        <taxon>Rhizobiaceae</taxon>
        <taxon>Rhizobium/Agrobacterium group</taxon>
        <taxon>Rhizobium</taxon>
    </lineage>
</organism>
<protein>
    <submittedName>
        <fullName evidence="2">Uncharacterized protein</fullName>
    </submittedName>
</protein>
<dbReference type="EMBL" id="JACIFY010000014">
    <property type="protein sequence ID" value="MBB4237314.1"/>
    <property type="molecule type" value="Genomic_DNA"/>
</dbReference>
<evidence type="ECO:0000313" key="3">
    <source>
        <dbReference type="Proteomes" id="UP000540909"/>
    </source>
</evidence>
<feature type="region of interest" description="Disordered" evidence="1">
    <location>
        <begin position="44"/>
        <end position="67"/>
    </location>
</feature>
<dbReference type="AlphaFoldDB" id="A0A7W6W643"/>
<accession>A0A7W6W643</accession>
<sequence>MNTEMQASFRNLKFQQFQSKRGSFAERRQWQDRRSSAFVADAGRDDFTLKPPRPDIANSGEEADLFV</sequence>
<dbReference type="RefSeq" id="WP_184471876.1">
    <property type="nucleotide sequence ID" value="NZ_JACIFY010000014.1"/>
</dbReference>
<comment type="caution">
    <text evidence="2">The sequence shown here is derived from an EMBL/GenBank/DDBJ whole genome shotgun (WGS) entry which is preliminary data.</text>
</comment>
<evidence type="ECO:0000256" key="1">
    <source>
        <dbReference type="SAM" id="MobiDB-lite"/>
    </source>
</evidence>
<gene>
    <name evidence="2" type="ORF">GGD57_003914</name>
</gene>
<name>A0A7W6W643_9HYPH</name>